<feature type="domain" description="Signal transduction histidine kinase subgroup 2 dimerisation and phosphoacceptor" evidence="1">
    <location>
        <begin position="75"/>
        <end position="107"/>
    </location>
</feature>
<dbReference type="Gene3D" id="3.30.450.20">
    <property type="entry name" value="PAS domain"/>
    <property type="match status" value="1"/>
</dbReference>
<dbReference type="GO" id="GO:0016301">
    <property type="term" value="F:kinase activity"/>
    <property type="evidence" value="ECO:0007669"/>
    <property type="project" value="UniProtKB-KW"/>
</dbReference>
<feature type="domain" description="PAS fold-4" evidence="2">
    <location>
        <begin position="1"/>
        <end position="56"/>
    </location>
</feature>
<proteinExistence type="predicted"/>
<evidence type="ECO:0000313" key="4">
    <source>
        <dbReference type="Proteomes" id="UP000321832"/>
    </source>
</evidence>
<organism evidence="3 4">
    <name type="scientific">Piscinibacter aquaticus</name>
    <dbReference type="NCBI Taxonomy" id="392597"/>
    <lineage>
        <taxon>Bacteria</taxon>
        <taxon>Pseudomonadati</taxon>
        <taxon>Pseudomonadota</taxon>
        <taxon>Betaproteobacteria</taxon>
        <taxon>Burkholderiales</taxon>
        <taxon>Sphaerotilaceae</taxon>
        <taxon>Piscinibacter</taxon>
    </lineage>
</organism>
<dbReference type="AlphaFoldDB" id="A0A5C6U1E9"/>
<dbReference type="InterPro" id="IPR013656">
    <property type="entry name" value="PAS_4"/>
</dbReference>
<dbReference type="InterPro" id="IPR011495">
    <property type="entry name" value="Sig_transdc_His_kin_sub2_dim/P"/>
</dbReference>
<name>A0A5C6U1E9_9BURK</name>
<protein>
    <submittedName>
        <fullName evidence="3">Sensor histidine kinase</fullName>
    </submittedName>
</protein>
<evidence type="ECO:0000259" key="2">
    <source>
        <dbReference type="Pfam" id="PF08448"/>
    </source>
</evidence>
<accession>A0A5C6U1E9</accession>
<evidence type="ECO:0000313" key="3">
    <source>
        <dbReference type="EMBL" id="TXC65606.1"/>
    </source>
</evidence>
<evidence type="ECO:0000259" key="1">
    <source>
        <dbReference type="Pfam" id="PF07568"/>
    </source>
</evidence>
<gene>
    <name evidence="3" type="ORF">FSC37_04545</name>
</gene>
<keyword evidence="3" id="KW-0418">Kinase</keyword>
<dbReference type="Pfam" id="PF07568">
    <property type="entry name" value="HisKA_2"/>
    <property type="match status" value="1"/>
</dbReference>
<reference evidence="3 4" key="1">
    <citation type="submission" date="2019-08" db="EMBL/GenBank/DDBJ databases">
        <authorList>
            <person name="Khan S.A."/>
            <person name="Jeon C.O."/>
            <person name="Jeong S.E."/>
        </authorList>
    </citation>
    <scope>NUCLEOTIDE SEQUENCE [LARGE SCALE GENOMIC DNA]</scope>
    <source>
        <strain evidence="4">IMCC1728</strain>
    </source>
</reference>
<dbReference type="Pfam" id="PF08448">
    <property type="entry name" value="PAS_4"/>
    <property type="match status" value="1"/>
</dbReference>
<dbReference type="EMBL" id="VOPW01000001">
    <property type="protein sequence ID" value="TXC65606.1"/>
    <property type="molecule type" value="Genomic_DNA"/>
</dbReference>
<keyword evidence="4" id="KW-1185">Reference proteome</keyword>
<keyword evidence="3" id="KW-0808">Transferase</keyword>
<sequence length="130" mass="14713">MERALAGRELTQHEYRIEINGTTQVWDARYLPLATQPGQPPDQLLMVATDVTEQRAAQEARFEAAIAQREMLVKEVHHRIKNNLQGVAGLLQQIGQRRPEVAGVMSEVIGRCRRSRRSTDCRWAPPGRCA</sequence>
<dbReference type="Proteomes" id="UP000321832">
    <property type="component" value="Unassembled WGS sequence"/>
</dbReference>
<comment type="caution">
    <text evidence="3">The sequence shown here is derived from an EMBL/GenBank/DDBJ whole genome shotgun (WGS) entry which is preliminary data.</text>
</comment>